<comment type="caution">
    <text evidence="2">The sequence shown here is derived from an EMBL/GenBank/DDBJ whole genome shotgun (WGS) entry which is preliminary data.</text>
</comment>
<feature type="coiled-coil region" evidence="1">
    <location>
        <begin position="50"/>
        <end position="106"/>
    </location>
</feature>
<evidence type="ECO:0000313" key="3">
    <source>
        <dbReference type="Proteomes" id="UP000770661"/>
    </source>
</evidence>
<keyword evidence="3" id="KW-1185">Reference proteome</keyword>
<name>A0A8J4YC87_CHIOP</name>
<dbReference type="Proteomes" id="UP000770661">
    <property type="component" value="Unassembled WGS sequence"/>
</dbReference>
<accession>A0A8J4YC87</accession>
<evidence type="ECO:0000313" key="2">
    <source>
        <dbReference type="EMBL" id="KAG0720611.1"/>
    </source>
</evidence>
<sequence>MSGQKDVQQQIVEMNKAVISFSDRWDESKKVPEEFQKSITNLHSCTAAVKKKQEDLKENLRELVSAAESEANYFKELNSQSSEPQMKALKSNMTKAEKQKAQVRRMTACCLPGGVDASRRQQGGQVTGGDVQGEELRAYTLGVEVRTLQQKVLNSLRDIPAPGAVGVRGLMEAVQVNRVSGAQITVYQDVSSITQGCLQQEGNEIEEPELQEKEDLEKELVDVTSTITHKKEVLKDLQNQTNSSHQETSASMSRIRAEYSLYSKLFNIKWDHSMSDSHIKGCILLSCNTDHVNIKGVYDCNTKGELAGR</sequence>
<organism evidence="2 3">
    <name type="scientific">Chionoecetes opilio</name>
    <name type="common">Atlantic snow crab</name>
    <name type="synonym">Cancer opilio</name>
    <dbReference type="NCBI Taxonomy" id="41210"/>
    <lineage>
        <taxon>Eukaryota</taxon>
        <taxon>Metazoa</taxon>
        <taxon>Ecdysozoa</taxon>
        <taxon>Arthropoda</taxon>
        <taxon>Crustacea</taxon>
        <taxon>Multicrustacea</taxon>
        <taxon>Malacostraca</taxon>
        <taxon>Eumalacostraca</taxon>
        <taxon>Eucarida</taxon>
        <taxon>Decapoda</taxon>
        <taxon>Pleocyemata</taxon>
        <taxon>Brachyura</taxon>
        <taxon>Eubrachyura</taxon>
        <taxon>Majoidea</taxon>
        <taxon>Majidae</taxon>
        <taxon>Chionoecetes</taxon>
    </lineage>
</organism>
<reference evidence="2" key="1">
    <citation type="submission" date="2020-07" db="EMBL/GenBank/DDBJ databases">
        <title>The High-quality genome of the commercially important snow crab, Chionoecetes opilio.</title>
        <authorList>
            <person name="Jeong J.-H."/>
            <person name="Ryu S."/>
        </authorList>
    </citation>
    <scope>NUCLEOTIDE SEQUENCE</scope>
    <source>
        <strain evidence="2">MADBK_172401_WGS</strain>
        <tissue evidence="2">Digestive gland</tissue>
    </source>
</reference>
<proteinExistence type="predicted"/>
<evidence type="ECO:0000256" key="1">
    <source>
        <dbReference type="SAM" id="Coils"/>
    </source>
</evidence>
<dbReference type="AlphaFoldDB" id="A0A8J4YC87"/>
<gene>
    <name evidence="2" type="ORF">GWK47_048170</name>
</gene>
<protein>
    <submittedName>
        <fullName evidence="2">Uncharacterized protein</fullName>
    </submittedName>
</protein>
<keyword evidence="1" id="KW-0175">Coiled coil</keyword>
<dbReference type="OrthoDB" id="6349744at2759"/>
<dbReference type="EMBL" id="JACEEZ010012580">
    <property type="protein sequence ID" value="KAG0720611.1"/>
    <property type="molecule type" value="Genomic_DNA"/>
</dbReference>